<evidence type="ECO:0000313" key="3">
    <source>
        <dbReference type="Proteomes" id="UP000199112"/>
    </source>
</evidence>
<evidence type="ECO:0000313" key="2">
    <source>
        <dbReference type="EMBL" id="SEH10918.1"/>
    </source>
</evidence>
<organism evidence="2 3">
    <name type="scientific">Natronorubrum sediminis</name>
    <dbReference type="NCBI Taxonomy" id="640943"/>
    <lineage>
        <taxon>Archaea</taxon>
        <taxon>Methanobacteriati</taxon>
        <taxon>Methanobacteriota</taxon>
        <taxon>Stenosarchaea group</taxon>
        <taxon>Halobacteria</taxon>
        <taxon>Halobacteriales</taxon>
        <taxon>Natrialbaceae</taxon>
        <taxon>Natronorubrum</taxon>
    </lineage>
</organism>
<evidence type="ECO:0000256" key="1">
    <source>
        <dbReference type="SAM" id="MobiDB-lite"/>
    </source>
</evidence>
<reference evidence="3" key="1">
    <citation type="submission" date="2016-10" db="EMBL/GenBank/DDBJ databases">
        <authorList>
            <person name="Varghese N."/>
            <person name="Submissions S."/>
        </authorList>
    </citation>
    <scope>NUCLEOTIDE SEQUENCE [LARGE SCALE GENOMIC DNA]</scope>
    <source>
        <strain evidence="3">CGMCC 1.8981</strain>
    </source>
</reference>
<protein>
    <submittedName>
        <fullName evidence="2">HEAT repeat-containing protein</fullName>
    </submittedName>
</protein>
<dbReference type="Gene3D" id="1.25.10.10">
    <property type="entry name" value="Leucine-rich Repeat Variant"/>
    <property type="match status" value="3"/>
</dbReference>
<gene>
    <name evidence="2" type="ORF">SAMN04487967_0112</name>
</gene>
<keyword evidence="3" id="KW-1185">Reference proteome</keyword>
<dbReference type="InterPro" id="IPR016024">
    <property type="entry name" value="ARM-type_fold"/>
</dbReference>
<dbReference type="SUPFAM" id="SSF48371">
    <property type="entry name" value="ARM repeat"/>
    <property type="match status" value="1"/>
</dbReference>
<sequence>MDGEGVGSLDQRQAAGSPFDVPAILAQLDRRDPAEQRVAVETIRETIADEPRACVPTVPKLRALLEQDPLEYHETVAYCLAELAAEFPADVAPSVAELVTFASEHPTQSATGEVLRCLEAVAREQPATVSDYVASIAKVIDERPGYDEWGLRLLQHVSHSNPVATTSAVPVLLDALEADSEATGTQVLPVFGRLARAGRLSSACESAEMDSSFESLLEETTQLLDHDVDALRRNAIGCLADVATHSPTAVTPPSPALVGALDSTDPQTRANAAVVFARVAMETNVIPENAREPLIGALATDHERVRANACVALGYGRVETASDRLETLADDDPEPSVRERAEWALERLS</sequence>
<dbReference type="GO" id="GO:0016491">
    <property type="term" value="F:oxidoreductase activity"/>
    <property type="evidence" value="ECO:0007669"/>
    <property type="project" value="TreeGrafter"/>
</dbReference>
<dbReference type="EMBL" id="FNWL01000001">
    <property type="protein sequence ID" value="SEH10918.1"/>
    <property type="molecule type" value="Genomic_DNA"/>
</dbReference>
<dbReference type="Pfam" id="PF13646">
    <property type="entry name" value="HEAT_2"/>
    <property type="match status" value="1"/>
</dbReference>
<dbReference type="InterPro" id="IPR011989">
    <property type="entry name" value="ARM-like"/>
</dbReference>
<proteinExistence type="predicted"/>
<dbReference type="Proteomes" id="UP000199112">
    <property type="component" value="Unassembled WGS sequence"/>
</dbReference>
<dbReference type="PANTHER" id="PTHR12697">
    <property type="entry name" value="PBS LYASE HEAT-LIKE PROTEIN"/>
    <property type="match status" value="1"/>
</dbReference>
<dbReference type="PANTHER" id="PTHR12697:SF5">
    <property type="entry name" value="DEOXYHYPUSINE HYDROXYLASE"/>
    <property type="match status" value="1"/>
</dbReference>
<dbReference type="OrthoDB" id="197870at2157"/>
<accession>A0A1H6FLA6</accession>
<name>A0A1H6FLA6_9EURY</name>
<dbReference type="RefSeq" id="WP_090503481.1">
    <property type="nucleotide sequence ID" value="NZ_FNWL01000001.1"/>
</dbReference>
<dbReference type="AlphaFoldDB" id="A0A1H6FLA6"/>
<feature type="compositionally biased region" description="Basic and acidic residues" evidence="1">
    <location>
        <begin position="335"/>
        <end position="349"/>
    </location>
</feature>
<feature type="region of interest" description="Disordered" evidence="1">
    <location>
        <begin position="327"/>
        <end position="349"/>
    </location>
</feature>